<feature type="region of interest" description="Disordered" evidence="1">
    <location>
        <begin position="91"/>
        <end position="118"/>
    </location>
</feature>
<protein>
    <submittedName>
        <fullName evidence="2">Uncharacterized protein</fullName>
    </submittedName>
</protein>
<dbReference type="EMBL" id="SWLE01000003">
    <property type="protein sequence ID" value="TNN01194.1"/>
    <property type="molecule type" value="Genomic_DNA"/>
</dbReference>
<sequence>MRIQPEVQRWSPMSFELLSALQRSTGVMARPGCGDEQQDSRQNKKSTRSHFNLAAQREPNGPTCSNNCSKNARYNGGCDEGFPCPKIYQKETRGSGRKSSVTYHHGLSPTDPIPATPHPSMQAEWRWYCLRLH</sequence>
<proteinExistence type="predicted"/>
<accession>A0A4Z2CAM7</accession>
<gene>
    <name evidence="2" type="ORF">fugu_010576</name>
</gene>
<evidence type="ECO:0000313" key="2">
    <source>
        <dbReference type="EMBL" id="TNN01194.1"/>
    </source>
</evidence>
<organism evidence="2 3">
    <name type="scientific">Takifugu bimaculatus</name>
    <dbReference type="NCBI Taxonomy" id="433685"/>
    <lineage>
        <taxon>Eukaryota</taxon>
        <taxon>Metazoa</taxon>
        <taxon>Chordata</taxon>
        <taxon>Craniata</taxon>
        <taxon>Vertebrata</taxon>
        <taxon>Euteleostomi</taxon>
        <taxon>Actinopterygii</taxon>
        <taxon>Neopterygii</taxon>
        <taxon>Teleostei</taxon>
        <taxon>Neoteleostei</taxon>
        <taxon>Acanthomorphata</taxon>
        <taxon>Eupercaria</taxon>
        <taxon>Tetraodontiformes</taxon>
        <taxon>Tetradontoidea</taxon>
        <taxon>Tetraodontidae</taxon>
        <taxon>Takifugu</taxon>
    </lineage>
</organism>
<comment type="caution">
    <text evidence="2">The sequence shown here is derived from an EMBL/GenBank/DDBJ whole genome shotgun (WGS) entry which is preliminary data.</text>
</comment>
<feature type="region of interest" description="Disordered" evidence="1">
    <location>
        <begin position="27"/>
        <end position="62"/>
    </location>
</feature>
<reference evidence="2 3" key="1">
    <citation type="submission" date="2019-04" db="EMBL/GenBank/DDBJ databases">
        <title>The sequence and de novo assembly of Takifugu bimaculatus genome using PacBio and Hi-C technologies.</title>
        <authorList>
            <person name="Xu P."/>
            <person name="Liu B."/>
            <person name="Zhou Z."/>
        </authorList>
    </citation>
    <scope>NUCLEOTIDE SEQUENCE [LARGE SCALE GENOMIC DNA]</scope>
    <source>
        <strain evidence="2">TB-2018</strain>
        <tissue evidence="2">Muscle</tissue>
    </source>
</reference>
<evidence type="ECO:0000313" key="3">
    <source>
        <dbReference type="Proteomes" id="UP000516260"/>
    </source>
</evidence>
<dbReference type="Proteomes" id="UP000516260">
    <property type="component" value="Chromosome 11"/>
</dbReference>
<evidence type="ECO:0000256" key="1">
    <source>
        <dbReference type="SAM" id="MobiDB-lite"/>
    </source>
</evidence>
<name>A0A4Z2CAM7_9TELE</name>
<dbReference type="AlphaFoldDB" id="A0A4Z2CAM7"/>
<keyword evidence="3" id="KW-1185">Reference proteome</keyword>